<evidence type="ECO:0000256" key="1">
    <source>
        <dbReference type="SAM" id="MobiDB-lite"/>
    </source>
</evidence>
<feature type="region of interest" description="Disordered" evidence="1">
    <location>
        <begin position="273"/>
        <end position="292"/>
    </location>
</feature>
<comment type="caution">
    <text evidence="2">The sequence shown here is derived from an EMBL/GenBank/DDBJ whole genome shotgun (WGS) entry which is preliminary data.</text>
</comment>
<feature type="region of interest" description="Disordered" evidence="1">
    <location>
        <begin position="102"/>
        <end position="135"/>
    </location>
</feature>
<dbReference type="AlphaFoldDB" id="A0AAJ0CBQ9"/>
<organism evidence="2 3">
    <name type="scientific">Phialemonium atrogriseum</name>
    <dbReference type="NCBI Taxonomy" id="1093897"/>
    <lineage>
        <taxon>Eukaryota</taxon>
        <taxon>Fungi</taxon>
        <taxon>Dikarya</taxon>
        <taxon>Ascomycota</taxon>
        <taxon>Pezizomycotina</taxon>
        <taxon>Sordariomycetes</taxon>
        <taxon>Sordariomycetidae</taxon>
        <taxon>Cephalothecales</taxon>
        <taxon>Cephalothecaceae</taxon>
        <taxon>Phialemonium</taxon>
    </lineage>
</organism>
<feature type="compositionally biased region" description="Basic and acidic residues" evidence="1">
    <location>
        <begin position="277"/>
        <end position="286"/>
    </location>
</feature>
<name>A0AAJ0CBQ9_9PEZI</name>
<feature type="compositionally biased region" description="Pro residues" evidence="1">
    <location>
        <begin position="420"/>
        <end position="433"/>
    </location>
</feature>
<gene>
    <name evidence="2" type="ORF">QBC33DRAFT_16409</name>
</gene>
<feature type="compositionally biased region" description="Polar residues" evidence="1">
    <location>
        <begin position="19"/>
        <end position="29"/>
    </location>
</feature>
<proteinExistence type="predicted"/>
<feature type="compositionally biased region" description="Polar residues" evidence="1">
    <location>
        <begin position="345"/>
        <end position="356"/>
    </location>
</feature>
<protein>
    <submittedName>
        <fullName evidence="2">Uncharacterized protein</fullName>
    </submittedName>
</protein>
<feature type="region of interest" description="Disordered" evidence="1">
    <location>
        <begin position="316"/>
        <end position="528"/>
    </location>
</feature>
<dbReference type="EMBL" id="MU838997">
    <property type="protein sequence ID" value="KAK1772563.1"/>
    <property type="molecule type" value="Genomic_DNA"/>
</dbReference>
<reference evidence="2" key="1">
    <citation type="submission" date="2023-06" db="EMBL/GenBank/DDBJ databases">
        <title>Genome-scale phylogeny and comparative genomics of the fungal order Sordariales.</title>
        <authorList>
            <consortium name="Lawrence Berkeley National Laboratory"/>
            <person name="Hensen N."/>
            <person name="Bonometti L."/>
            <person name="Westerberg I."/>
            <person name="Brannstrom I.O."/>
            <person name="Guillou S."/>
            <person name="Cros-Aarteil S."/>
            <person name="Calhoun S."/>
            <person name="Haridas S."/>
            <person name="Kuo A."/>
            <person name="Mondo S."/>
            <person name="Pangilinan J."/>
            <person name="Riley R."/>
            <person name="Labutti K."/>
            <person name="Andreopoulos B."/>
            <person name="Lipzen A."/>
            <person name="Chen C."/>
            <person name="Yanf M."/>
            <person name="Daum C."/>
            <person name="Ng V."/>
            <person name="Clum A."/>
            <person name="Steindorff A."/>
            <person name="Ohm R."/>
            <person name="Martin F."/>
            <person name="Silar P."/>
            <person name="Natvig D."/>
            <person name="Lalanne C."/>
            <person name="Gautier V."/>
            <person name="Ament-Velasquez S.L."/>
            <person name="Kruys A."/>
            <person name="Hutchinson M.I."/>
            <person name="Powell A.J."/>
            <person name="Barry K."/>
            <person name="Miller A.N."/>
            <person name="Grigoriev I.V."/>
            <person name="Debuchy R."/>
            <person name="Gladieux P."/>
            <person name="Thoren M.H."/>
            <person name="Johannesson H."/>
        </authorList>
    </citation>
    <scope>NUCLEOTIDE SEQUENCE</scope>
    <source>
        <strain evidence="2">8032-3</strain>
    </source>
</reference>
<dbReference type="GeneID" id="85305445"/>
<evidence type="ECO:0000313" key="3">
    <source>
        <dbReference type="Proteomes" id="UP001244011"/>
    </source>
</evidence>
<feature type="region of interest" description="Disordered" evidence="1">
    <location>
        <begin position="239"/>
        <end position="268"/>
    </location>
</feature>
<feature type="region of interest" description="Disordered" evidence="1">
    <location>
        <begin position="1"/>
        <end position="48"/>
    </location>
</feature>
<dbReference type="RefSeq" id="XP_060288776.1">
    <property type="nucleotide sequence ID" value="XM_060422258.1"/>
</dbReference>
<evidence type="ECO:0000313" key="2">
    <source>
        <dbReference type="EMBL" id="KAK1772563.1"/>
    </source>
</evidence>
<feature type="region of interest" description="Disordered" evidence="1">
    <location>
        <begin position="167"/>
        <end position="207"/>
    </location>
</feature>
<dbReference type="Proteomes" id="UP001244011">
    <property type="component" value="Unassembled WGS sequence"/>
</dbReference>
<accession>A0AAJ0CBQ9</accession>
<sequence>MASYSVFPESAPQAGRACQPSSQPNSRAQSRFVEGSMNDRTSNAPPVAFIGPDDVAAYERQFYLNNAPPRPISSGGQSIKKAPNRFFAPLWDGVREKLHLTRSKSATSIASTKSERPVSRQEQQQAKPAVASNPLAYPTREEVMESYKSLMDSGFFTNHAIQGTRHPLRTAGGQHAPTAPAPAPPSQTFSQHLAQHQRPPPTTQHQPRSVLAFSAIPYSATRAPSTGDPPLAPYPRPTVATRMPSSHGGYNNNGAPLADSPQRGTKRAMADIAGGVPDREWPETGARKLAKKLRKSASRISADMSLAAAAAAGHKSAAMTSSRPSIAVPGPANWPSMGKEAPRHSVSTMRSFSSSWKPGAAGGGGGGGGGGEKKSGGGNPNRLTKAKKVLGGGRRRRRSTSRSPGPVARPQPQPQLSQPSHPPIPLRPAPSLPAMPAEPMAIDSPTRPSFDGIVNGLSVPSFHYPQRMRLRSNSEGNGGAPGPLSVAPDANRGIPSVPRIPAQFKDHRHHDTSIRDSGVGDVENCGVW</sequence>
<feature type="compositionally biased region" description="Low complexity" evidence="1">
    <location>
        <begin position="103"/>
        <end position="112"/>
    </location>
</feature>
<feature type="compositionally biased region" description="Basic residues" evidence="1">
    <location>
        <begin position="384"/>
        <end position="400"/>
    </location>
</feature>
<feature type="compositionally biased region" description="Gly residues" evidence="1">
    <location>
        <begin position="360"/>
        <end position="370"/>
    </location>
</feature>
<keyword evidence="3" id="KW-1185">Reference proteome</keyword>